<proteinExistence type="predicted"/>
<dbReference type="AlphaFoldDB" id="A0A498LE18"/>
<dbReference type="EMBL" id="QBIY01013393">
    <property type="protein sequence ID" value="RXN05673.1"/>
    <property type="molecule type" value="Genomic_DNA"/>
</dbReference>
<feature type="region of interest" description="Disordered" evidence="1">
    <location>
        <begin position="114"/>
        <end position="134"/>
    </location>
</feature>
<gene>
    <name evidence="2" type="ORF">ROHU_012608</name>
</gene>
<evidence type="ECO:0000256" key="1">
    <source>
        <dbReference type="SAM" id="MobiDB-lite"/>
    </source>
</evidence>
<organism evidence="2 3">
    <name type="scientific">Labeo rohita</name>
    <name type="common">Indian major carp</name>
    <name type="synonym">Cyprinus rohita</name>
    <dbReference type="NCBI Taxonomy" id="84645"/>
    <lineage>
        <taxon>Eukaryota</taxon>
        <taxon>Metazoa</taxon>
        <taxon>Chordata</taxon>
        <taxon>Craniata</taxon>
        <taxon>Vertebrata</taxon>
        <taxon>Euteleostomi</taxon>
        <taxon>Actinopterygii</taxon>
        <taxon>Neopterygii</taxon>
        <taxon>Teleostei</taxon>
        <taxon>Ostariophysi</taxon>
        <taxon>Cypriniformes</taxon>
        <taxon>Cyprinidae</taxon>
        <taxon>Labeoninae</taxon>
        <taxon>Labeonini</taxon>
        <taxon>Labeo</taxon>
    </lineage>
</organism>
<reference evidence="2 3" key="1">
    <citation type="submission" date="2018-03" db="EMBL/GenBank/DDBJ databases">
        <title>Draft genome sequence of Rohu Carp (Labeo rohita).</title>
        <authorList>
            <person name="Das P."/>
            <person name="Kushwaha B."/>
            <person name="Joshi C.G."/>
            <person name="Kumar D."/>
            <person name="Nagpure N.S."/>
            <person name="Sahoo L."/>
            <person name="Das S.P."/>
            <person name="Bit A."/>
            <person name="Patnaik S."/>
            <person name="Meher P.K."/>
            <person name="Jayasankar P."/>
            <person name="Koringa P.G."/>
            <person name="Patel N.V."/>
            <person name="Hinsu A.T."/>
            <person name="Kumar R."/>
            <person name="Pandey M."/>
            <person name="Agarwal S."/>
            <person name="Srivastava S."/>
            <person name="Singh M."/>
            <person name="Iquebal M.A."/>
            <person name="Jaiswal S."/>
            <person name="Angadi U.B."/>
            <person name="Kumar N."/>
            <person name="Raza M."/>
            <person name="Shah T.M."/>
            <person name="Rai A."/>
            <person name="Jena J.K."/>
        </authorList>
    </citation>
    <scope>NUCLEOTIDE SEQUENCE [LARGE SCALE GENOMIC DNA]</scope>
    <source>
        <strain evidence="2">DASCIFA01</strain>
        <tissue evidence="2">Testis</tissue>
    </source>
</reference>
<evidence type="ECO:0000313" key="3">
    <source>
        <dbReference type="Proteomes" id="UP000290572"/>
    </source>
</evidence>
<keyword evidence="3" id="KW-1185">Reference proteome</keyword>
<sequence>MVTTSSRKSGVNYSPVPTDQSSIIKAIDKDCGTSKPDNEGRQHRGDRIRSFITEFLEETSSWKVSAFSSNEELKRSASQSTSDEITSSTLTFTDCRLTFQSGCKLGSVKAGIRARQTQTGPCQADHPFRGEKNF</sequence>
<name>A0A498LE18_LABRO</name>
<accession>A0A498LE18</accession>
<protein>
    <submittedName>
        <fullName evidence="2">Uncharacterized protein</fullName>
    </submittedName>
</protein>
<comment type="caution">
    <text evidence="2">The sequence shown here is derived from an EMBL/GenBank/DDBJ whole genome shotgun (WGS) entry which is preliminary data.</text>
</comment>
<feature type="region of interest" description="Disordered" evidence="1">
    <location>
        <begin position="1"/>
        <end position="21"/>
    </location>
</feature>
<evidence type="ECO:0000313" key="2">
    <source>
        <dbReference type="EMBL" id="RXN05673.1"/>
    </source>
</evidence>
<dbReference type="Proteomes" id="UP000290572">
    <property type="component" value="Unassembled WGS sequence"/>
</dbReference>